<keyword evidence="4" id="KW-1185">Reference proteome</keyword>
<proteinExistence type="predicted"/>
<protein>
    <recommendedName>
        <fullName evidence="5">Sec-independent protein translocase protein TatB</fullName>
    </recommendedName>
</protein>
<feature type="signal peptide" evidence="2">
    <location>
        <begin position="1"/>
        <end position="17"/>
    </location>
</feature>
<comment type="caution">
    <text evidence="3">The sequence shown here is derived from an EMBL/GenBank/DDBJ whole genome shotgun (WGS) entry which is preliminary data.</text>
</comment>
<evidence type="ECO:0000256" key="2">
    <source>
        <dbReference type="SAM" id="SignalP"/>
    </source>
</evidence>
<reference evidence="3" key="1">
    <citation type="journal article" date="2023" name="Plant J.">
        <title>The genome of the king protea, Protea cynaroides.</title>
        <authorList>
            <person name="Chang J."/>
            <person name="Duong T.A."/>
            <person name="Schoeman C."/>
            <person name="Ma X."/>
            <person name="Roodt D."/>
            <person name="Barker N."/>
            <person name="Li Z."/>
            <person name="Van de Peer Y."/>
            <person name="Mizrachi E."/>
        </authorList>
    </citation>
    <scope>NUCLEOTIDE SEQUENCE</scope>
    <source>
        <tissue evidence="3">Young leaves</tissue>
    </source>
</reference>
<dbReference type="Proteomes" id="UP001141806">
    <property type="component" value="Unassembled WGS sequence"/>
</dbReference>
<sequence length="228" mass="24590">MFGISYGELFLLLGATAALIGTKDLPIIARTAGKLAGRAIGYVQLARGQLENVMQQSQASQVHRELKETMEQLEAIRYEIRSISVINPGPLTRRLMDNPELTSTGSGNIVSEKLDGKNRSTNTIPKDYGSKASVSTDLHSQATIYDRLAASPAIRTGSSNSGGDAEKLNDEVSNLNILPVSAETAGLLPSRKDHTEGSDIVLEAIIEAEVAHNAKHFFAQHENQIPKQ</sequence>
<evidence type="ECO:0008006" key="5">
    <source>
        <dbReference type="Google" id="ProtNLM"/>
    </source>
</evidence>
<organism evidence="3 4">
    <name type="scientific">Protea cynaroides</name>
    <dbReference type="NCBI Taxonomy" id="273540"/>
    <lineage>
        <taxon>Eukaryota</taxon>
        <taxon>Viridiplantae</taxon>
        <taxon>Streptophyta</taxon>
        <taxon>Embryophyta</taxon>
        <taxon>Tracheophyta</taxon>
        <taxon>Spermatophyta</taxon>
        <taxon>Magnoliopsida</taxon>
        <taxon>Proteales</taxon>
        <taxon>Proteaceae</taxon>
        <taxon>Protea</taxon>
    </lineage>
</organism>
<dbReference type="PANTHER" id="PTHR35512">
    <property type="entry name" value="OS11G0550900 PROTEIN"/>
    <property type="match status" value="1"/>
</dbReference>
<dbReference type="EMBL" id="JAMYWD010000006">
    <property type="protein sequence ID" value="KAJ4969277.1"/>
    <property type="molecule type" value="Genomic_DNA"/>
</dbReference>
<evidence type="ECO:0000313" key="3">
    <source>
        <dbReference type="EMBL" id="KAJ4969277.1"/>
    </source>
</evidence>
<feature type="compositionally biased region" description="Polar residues" evidence="1">
    <location>
        <begin position="100"/>
        <end position="109"/>
    </location>
</feature>
<keyword evidence="2" id="KW-0732">Signal</keyword>
<name>A0A9Q0KF14_9MAGN</name>
<evidence type="ECO:0000313" key="4">
    <source>
        <dbReference type="Proteomes" id="UP001141806"/>
    </source>
</evidence>
<dbReference type="OrthoDB" id="45251at2759"/>
<evidence type="ECO:0000256" key="1">
    <source>
        <dbReference type="SAM" id="MobiDB-lite"/>
    </source>
</evidence>
<accession>A0A9Q0KF14</accession>
<feature type="chain" id="PRO_5040217885" description="Sec-independent protein translocase protein TatB" evidence="2">
    <location>
        <begin position="18"/>
        <end position="228"/>
    </location>
</feature>
<dbReference type="PANTHER" id="PTHR35512:SF1">
    <property type="entry name" value="OS11G0550900 PROTEIN"/>
    <property type="match status" value="1"/>
</dbReference>
<feature type="region of interest" description="Disordered" evidence="1">
    <location>
        <begin position="98"/>
        <end position="132"/>
    </location>
</feature>
<dbReference type="AlphaFoldDB" id="A0A9Q0KF14"/>
<gene>
    <name evidence="3" type="ORF">NE237_015978</name>
</gene>